<dbReference type="SUPFAM" id="SSF53850">
    <property type="entry name" value="Periplasmic binding protein-like II"/>
    <property type="match status" value="1"/>
</dbReference>
<proteinExistence type="inferred from homology"/>
<comment type="caution">
    <text evidence="3">The sequence shown here is derived from an EMBL/GenBank/DDBJ whole genome shotgun (WGS) entry which is preliminary data.</text>
</comment>
<keyword evidence="4" id="KW-1185">Reference proteome</keyword>
<dbReference type="InterPro" id="IPR005119">
    <property type="entry name" value="LysR_subst-bd"/>
</dbReference>
<dbReference type="RefSeq" id="WP_289829782.1">
    <property type="nucleotide sequence ID" value="NZ_JAUEDK010000014.1"/>
</dbReference>
<evidence type="ECO:0000259" key="2">
    <source>
        <dbReference type="Pfam" id="PF03466"/>
    </source>
</evidence>
<dbReference type="EMBL" id="JAUEDK010000014">
    <property type="protein sequence ID" value="MDN0075184.1"/>
    <property type="molecule type" value="Genomic_DNA"/>
</dbReference>
<dbReference type="Proteomes" id="UP001168540">
    <property type="component" value="Unassembled WGS sequence"/>
</dbReference>
<accession>A0ABT7XN06</accession>
<comment type="similarity">
    <text evidence="1">Belongs to the LysR transcriptional regulatory family.</text>
</comment>
<organism evidence="3 4">
    <name type="scientific">Crenobacter oryzisoli</name>
    <dbReference type="NCBI Taxonomy" id="3056844"/>
    <lineage>
        <taxon>Bacteria</taxon>
        <taxon>Pseudomonadati</taxon>
        <taxon>Pseudomonadota</taxon>
        <taxon>Betaproteobacteria</taxon>
        <taxon>Neisseriales</taxon>
        <taxon>Neisseriaceae</taxon>
        <taxon>Crenobacter</taxon>
    </lineage>
</organism>
<dbReference type="PANTHER" id="PTHR30537">
    <property type="entry name" value="HTH-TYPE TRANSCRIPTIONAL REGULATOR"/>
    <property type="match status" value="1"/>
</dbReference>
<reference evidence="3" key="1">
    <citation type="submission" date="2023-06" db="EMBL/GenBank/DDBJ databases">
        <authorList>
            <person name="Zhang S."/>
        </authorList>
    </citation>
    <scope>NUCLEOTIDE SEQUENCE</scope>
    <source>
        <strain evidence="3">SG2303</strain>
    </source>
</reference>
<dbReference type="InterPro" id="IPR058163">
    <property type="entry name" value="LysR-type_TF_proteobact-type"/>
</dbReference>
<evidence type="ECO:0000313" key="3">
    <source>
        <dbReference type="EMBL" id="MDN0075184.1"/>
    </source>
</evidence>
<sequence>MSTFADQLEEMFLSDNVTCLSSKFAATLTGQDAELCSTALESSLLAVCCSATPPDEGIIRAAVQGVGLAQHMELAVRRQLEDGELVRVLQPWCRPFPGFYLYVPSREQMTSKVRALMYFLVEKRSVLAAQATKP</sequence>
<evidence type="ECO:0000256" key="1">
    <source>
        <dbReference type="ARBA" id="ARBA00009437"/>
    </source>
</evidence>
<dbReference type="Pfam" id="PF03466">
    <property type="entry name" value="LysR_substrate"/>
    <property type="match status" value="1"/>
</dbReference>
<dbReference type="Gene3D" id="3.40.190.290">
    <property type="match status" value="1"/>
</dbReference>
<feature type="domain" description="LysR substrate-binding" evidence="2">
    <location>
        <begin position="56"/>
        <end position="123"/>
    </location>
</feature>
<dbReference type="PANTHER" id="PTHR30537:SF1">
    <property type="entry name" value="HTH-TYPE TRANSCRIPTIONAL REGULATOR PGRR"/>
    <property type="match status" value="1"/>
</dbReference>
<name>A0ABT7XN06_9NEIS</name>
<gene>
    <name evidence="3" type="ORF">QU481_09815</name>
</gene>
<protein>
    <submittedName>
        <fullName evidence="3">LysR substrate-binding domain-containing protein</fullName>
    </submittedName>
</protein>
<evidence type="ECO:0000313" key="4">
    <source>
        <dbReference type="Proteomes" id="UP001168540"/>
    </source>
</evidence>